<accession>A0A1M6TCS8</accession>
<keyword evidence="7" id="KW-0411">Iron-sulfur</keyword>
<dbReference type="SUPFAM" id="SSF102114">
    <property type="entry name" value="Radical SAM enzymes"/>
    <property type="match status" value="1"/>
</dbReference>
<dbReference type="PANTHER" id="PTHR43409">
    <property type="entry name" value="ANAEROBIC MAGNESIUM-PROTOPORPHYRIN IX MONOMETHYL ESTER CYCLASE-RELATED"/>
    <property type="match status" value="1"/>
</dbReference>
<dbReference type="GO" id="GO:0051539">
    <property type="term" value="F:4 iron, 4 sulfur cluster binding"/>
    <property type="evidence" value="ECO:0007669"/>
    <property type="project" value="UniProtKB-KW"/>
</dbReference>
<dbReference type="InterPro" id="IPR034466">
    <property type="entry name" value="Methyltransferase_Class_B"/>
</dbReference>
<dbReference type="InterPro" id="IPR058240">
    <property type="entry name" value="rSAM_sf"/>
</dbReference>
<keyword evidence="11" id="KW-1185">Reference proteome</keyword>
<keyword evidence="5" id="KW-0479">Metal-binding</keyword>
<keyword evidence="2" id="KW-0489">Methyltransferase</keyword>
<dbReference type="GO" id="GO:0031419">
    <property type="term" value="F:cobalamin binding"/>
    <property type="evidence" value="ECO:0007669"/>
    <property type="project" value="InterPro"/>
</dbReference>
<evidence type="ECO:0000256" key="4">
    <source>
        <dbReference type="ARBA" id="ARBA00022691"/>
    </source>
</evidence>
<dbReference type="PROSITE" id="PS51918">
    <property type="entry name" value="RADICAL_SAM"/>
    <property type="match status" value="1"/>
</dbReference>
<evidence type="ECO:0000256" key="1">
    <source>
        <dbReference type="ARBA" id="ARBA00001966"/>
    </source>
</evidence>
<evidence type="ECO:0000259" key="8">
    <source>
        <dbReference type="PROSITE" id="PS51332"/>
    </source>
</evidence>
<dbReference type="EMBL" id="FRAG01000087">
    <property type="protein sequence ID" value="SHK54807.1"/>
    <property type="molecule type" value="Genomic_DNA"/>
</dbReference>
<evidence type="ECO:0000313" key="11">
    <source>
        <dbReference type="Proteomes" id="UP000184465"/>
    </source>
</evidence>
<dbReference type="SFLD" id="SFLDG01082">
    <property type="entry name" value="B12-binding_domain_containing"/>
    <property type="match status" value="1"/>
</dbReference>
<dbReference type="PANTHER" id="PTHR43409:SF7">
    <property type="entry name" value="BLL1977 PROTEIN"/>
    <property type="match status" value="1"/>
</dbReference>
<dbReference type="SMART" id="SM00729">
    <property type="entry name" value="Elp3"/>
    <property type="match status" value="1"/>
</dbReference>
<dbReference type="Gene3D" id="3.80.30.20">
    <property type="entry name" value="tm_1862 like domain"/>
    <property type="match status" value="1"/>
</dbReference>
<dbReference type="InterPro" id="IPR023404">
    <property type="entry name" value="rSAM_horseshoe"/>
</dbReference>
<name>A0A1M6TCS8_PARC5</name>
<keyword evidence="3" id="KW-0808">Transferase</keyword>
<dbReference type="Proteomes" id="UP000184465">
    <property type="component" value="Unassembled WGS sequence"/>
</dbReference>
<evidence type="ECO:0000256" key="7">
    <source>
        <dbReference type="ARBA" id="ARBA00023014"/>
    </source>
</evidence>
<feature type="domain" description="Radical SAM core" evidence="9">
    <location>
        <begin position="219"/>
        <end position="448"/>
    </location>
</feature>
<comment type="cofactor">
    <cofactor evidence="1">
        <name>[4Fe-4S] cluster</name>
        <dbReference type="ChEBI" id="CHEBI:49883"/>
    </cofactor>
</comment>
<evidence type="ECO:0000313" key="10">
    <source>
        <dbReference type="EMBL" id="SHK54807.1"/>
    </source>
</evidence>
<dbReference type="CDD" id="cd01335">
    <property type="entry name" value="Radical_SAM"/>
    <property type="match status" value="1"/>
</dbReference>
<evidence type="ECO:0000256" key="5">
    <source>
        <dbReference type="ARBA" id="ARBA00022723"/>
    </source>
</evidence>
<evidence type="ECO:0000256" key="2">
    <source>
        <dbReference type="ARBA" id="ARBA00022603"/>
    </source>
</evidence>
<keyword evidence="4" id="KW-0949">S-adenosyl-L-methionine</keyword>
<dbReference type="InterPro" id="IPR006638">
    <property type="entry name" value="Elp3/MiaA/NifB-like_rSAM"/>
</dbReference>
<organism evidence="10 11">
    <name type="scientific">Paramaledivibacter caminithermalis (strain DSM 15212 / CIP 107654 / DViRD3)</name>
    <name type="common">Clostridium caminithermale</name>
    <dbReference type="NCBI Taxonomy" id="1121301"/>
    <lineage>
        <taxon>Bacteria</taxon>
        <taxon>Bacillati</taxon>
        <taxon>Bacillota</taxon>
        <taxon>Clostridia</taxon>
        <taxon>Peptostreptococcales</taxon>
        <taxon>Caminicellaceae</taxon>
        <taxon>Paramaledivibacter</taxon>
    </lineage>
</organism>
<dbReference type="AlphaFoldDB" id="A0A1M6TCS8"/>
<dbReference type="Gene3D" id="3.40.50.280">
    <property type="entry name" value="Cobalamin-binding domain"/>
    <property type="match status" value="1"/>
</dbReference>
<dbReference type="PROSITE" id="PS51332">
    <property type="entry name" value="B12_BINDING"/>
    <property type="match status" value="1"/>
</dbReference>
<evidence type="ECO:0000256" key="6">
    <source>
        <dbReference type="ARBA" id="ARBA00023004"/>
    </source>
</evidence>
<reference evidence="10 11" key="1">
    <citation type="submission" date="2016-11" db="EMBL/GenBank/DDBJ databases">
        <authorList>
            <person name="Jaros S."/>
            <person name="Januszkiewicz K."/>
            <person name="Wedrychowicz H."/>
        </authorList>
    </citation>
    <scope>NUCLEOTIDE SEQUENCE [LARGE SCALE GENOMIC DNA]</scope>
    <source>
        <strain evidence="10 11">DSM 15212</strain>
    </source>
</reference>
<dbReference type="Pfam" id="PF02310">
    <property type="entry name" value="B12-binding"/>
    <property type="match status" value="1"/>
</dbReference>
<dbReference type="InterPro" id="IPR006158">
    <property type="entry name" value="Cobalamin-bd"/>
</dbReference>
<dbReference type="InterPro" id="IPR007197">
    <property type="entry name" value="rSAM"/>
</dbReference>
<dbReference type="InterPro" id="IPR051198">
    <property type="entry name" value="BchE-like"/>
</dbReference>
<dbReference type="GO" id="GO:0003824">
    <property type="term" value="F:catalytic activity"/>
    <property type="evidence" value="ECO:0007669"/>
    <property type="project" value="InterPro"/>
</dbReference>
<evidence type="ECO:0000256" key="3">
    <source>
        <dbReference type="ARBA" id="ARBA00022679"/>
    </source>
</evidence>
<dbReference type="GO" id="GO:0046872">
    <property type="term" value="F:metal ion binding"/>
    <property type="evidence" value="ECO:0007669"/>
    <property type="project" value="UniProtKB-KW"/>
</dbReference>
<dbReference type="OrthoDB" id="9801424at2"/>
<dbReference type="SFLD" id="SFLDS00029">
    <property type="entry name" value="Radical_SAM"/>
    <property type="match status" value="1"/>
</dbReference>
<gene>
    <name evidence="10" type="ORF">SAMN02745912_03644</name>
</gene>
<evidence type="ECO:0000259" key="9">
    <source>
        <dbReference type="PROSITE" id="PS51918"/>
    </source>
</evidence>
<feature type="domain" description="B12-binding" evidence="8">
    <location>
        <begin position="34"/>
        <end position="180"/>
    </location>
</feature>
<keyword evidence="6" id="KW-0408">Iron</keyword>
<dbReference type="RefSeq" id="WP_073153347.1">
    <property type="nucleotide sequence ID" value="NZ_FRAG01000087.1"/>
</dbReference>
<protein>
    <submittedName>
        <fullName evidence="10">Radical SAM superfamily enzyme YgiQ, UPF0313 family</fullName>
    </submittedName>
</protein>
<sequence>MLSSFDMILIQPPLLSREEKGSESQKIEIKYWSEMEINSGRLLGDLPIEASYGILSIGSYLTELGYKVKIIDFHLMDFMKRIETKESLTDEDIYEELKKYSANLYGISVMTISENRAEYITNTIRRLNNDAFIFWGGYYPTNNDQFILNKNRNIDFIVRNEGELIVANILAQSKSKGVNLKEIRGITYRKGYKIYKNKPIDNIDNLDILPYMNYGLYEKKYRDIIVPRVYTARGCNNSCIYCTADNSTKRSYRKRSPKQVVDEIEQLIFHYKKKFFVMGDLEFLNDLNHASAICKEIIKRKLDVKWWCQVYPPNVNEEIINLMKKAGNIQIALGIETTNSRSLEAVNKMVDTNDTLRACNIIKKYNIQVQAYVMFGLPHDTLDSCIQTIKFIGKLITESYIDTTHFSIMMPYPGSEIYNKSKSYQIKILENDPNKYFMNCDFLGNGIPPYETENMSRYEIYCIWLLALAHSQKCFCKNDKYNSHYKELYEKLGLRDYSIVNKFTTS</sequence>
<dbReference type="SFLD" id="SFLDG01123">
    <property type="entry name" value="methyltransferase_(Class_B)"/>
    <property type="match status" value="1"/>
</dbReference>
<proteinExistence type="predicted"/>
<dbReference type="STRING" id="1121301.SAMN02745912_03644"/>
<dbReference type="Pfam" id="PF04055">
    <property type="entry name" value="Radical_SAM"/>
    <property type="match status" value="1"/>
</dbReference>